<sequence>MSATLHDRPFLVRRLSRVRRHARRVLWMERAWPQLHGVVAATGLYILAGLLRVPQSLPDWARVILLVCFVSTVVIMTIRGWRRIVDPTVAEMDRQIERASRLPFQPLLALQDHPATTGEPALWHLHIERVMRGIGVLRAGWPKPRLTPWDRGGAAFLLAALLTALVLAGTSAPSRILAAFVPGMDDADVPLPRIQAWIDLPSYAPGAPQFLGERDGTASVPQGARLTAILTGTMSHPYLSGATTSARDDRALDRRSWALHASLDGSGTLRLKSRWRTIAQWQMQVRPDLAPDVAWDGKPQVVQDTWRLKLPWKVAQAYGVQSLQAEMRLHGRSNPRVLKVPVPLNGAPKDAHGVSEQDLSADPWAGEQVDATLYATSVSGLHARSKPVTFRLPARSFHDPVAKAIIATRHRLALGEQTRVAAADDLRALTEVLPLRETGVILSLDLAASQLTDPDDADAREQVIGLTWAVALYLEDLRETDRETALANLDIRAAQAAVQTQIAHMKKLGHAGQVTAEQEELAQRMKTLRQAIDRRMQALMRQAMQNGTMLPETSQDQGDADDAFARLMRRLQSDATNGHGDDAMRRLQQLEEMTSRMRNATPQDLANMAQQMRAQAEAQAQRHELHDLVKRQAALLDHTQSRLSAQRRANSTDQDEDSPGGSDNQDLATMSTPELLRRLGLQQPPSEALETRTDTAPPPADPAVEATHDEERRKDHAVQSALRRVDTILNDAVKQTSGKPLDGLKKADKDMAAARHALAHGQDDAAQQAEQQALKDLAEAGKQMSDAQKAQSKGGGPIALLPGFSSAADRQGGGKAGQGQGDDSDSDGADADRHGDRDPLGRKLGKGNQGMDTDGHIPEADQRARAREIERELRRRDADRTRPRSELDYLDRLLKSY</sequence>
<accession>A0A1U9KMI8</accession>
<reference evidence="3 4" key="1">
    <citation type="submission" date="2016-03" db="EMBL/GenBank/DDBJ databases">
        <title>Acetic acid bacteria sequencing.</title>
        <authorList>
            <person name="Brandt J."/>
            <person name="Jakob F."/>
            <person name="Vogel R.F."/>
        </authorList>
    </citation>
    <scope>NUCLEOTIDE SEQUENCE [LARGE SCALE GENOMIC DNA]</scope>
    <source>
        <strain evidence="3 4">NBRC 101099</strain>
    </source>
</reference>
<feature type="compositionally biased region" description="Low complexity" evidence="1">
    <location>
        <begin position="764"/>
        <end position="775"/>
    </location>
</feature>
<evidence type="ECO:0000256" key="1">
    <source>
        <dbReference type="SAM" id="MobiDB-lite"/>
    </source>
</evidence>
<protein>
    <recommendedName>
        <fullName evidence="5">TIGR02302 family protein</fullName>
    </recommendedName>
</protein>
<feature type="region of interest" description="Disordered" evidence="1">
    <location>
        <begin position="641"/>
        <end position="668"/>
    </location>
</feature>
<feature type="compositionally biased region" description="Basic and acidic residues" evidence="1">
    <location>
        <begin position="706"/>
        <end position="717"/>
    </location>
</feature>
<feature type="compositionally biased region" description="Basic and acidic residues" evidence="1">
    <location>
        <begin position="742"/>
        <end position="753"/>
    </location>
</feature>
<proteinExistence type="predicted"/>
<feature type="compositionally biased region" description="Basic and acidic residues" evidence="1">
    <location>
        <begin position="830"/>
        <end position="841"/>
    </location>
</feature>
<dbReference type="AlphaFoldDB" id="A0A1U9KMI8"/>
<dbReference type="RefSeq" id="WP_077805948.1">
    <property type="nucleotide sequence ID" value="NZ_BJXS01000004.1"/>
</dbReference>
<dbReference type="InterPro" id="IPR012683">
    <property type="entry name" value="CHP02302_TM"/>
</dbReference>
<dbReference type="STRING" id="320497.A0U93_02365"/>
<name>A0A1U9KMI8_9PROT</name>
<organism evidence="3 4">
    <name type="scientific">Neoasaia chiangmaiensis</name>
    <dbReference type="NCBI Taxonomy" id="320497"/>
    <lineage>
        <taxon>Bacteria</taxon>
        <taxon>Pseudomonadati</taxon>
        <taxon>Pseudomonadota</taxon>
        <taxon>Alphaproteobacteria</taxon>
        <taxon>Acetobacterales</taxon>
        <taxon>Acetobacteraceae</taxon>
        <taxon>Neoasaia</taxon>
    </lineage>
</organism>
<gene>
    <name evidence="3" type="ORF">A0U93_02365</name>
</gene>
<feature type="compositionally biased region" description="Basic and acidic residues" evidence="1">
    <location>
        <begin position="853"/>
        <end position="865"/>
    </location>
</feature>
<feature type="transmembrane region" description="Helical" evidence="2">
    <location>
        <begin position="153"/>
        <end position="172"/>
    </location>
</feature>
<dbReference type="Proteomes" id="UP000188604">
    <property type="component" value="Chromosome"/>
</dbReference>
<feature type="region of interest" description="Disordered" evidence="1">
    <location>
        <begin position="683"/>
        <end position="718"/>
    </location>
</feature>
<dbReference type="KEGG" id="nch:A0U93_02365"/>
<keyword evidence="2" id="KW-0472">Membrane</keyword>
<keyword evidence="2" id="KW-1133">Transmembrane helix</keyword>
<dbReference type="EMBL" id="CP014691">
    <property type="protein sequence ID" value="AQS86978.1"/>
    <property type="molecule type" value="Genomic_DNA"/>
</dbReference>
<evidence type="ECO:0000313" key="3">
    <source>
        <dbReference type="EMBL" id="AQS86978.1"/>
    </source>
</evidence>
<feature type="transmembrane region" description="Helical" evidence="2">
    <location>
        <begin position="60"/>
        <end position="78"/>
    </location>
</feature>
<evidence type="ECO:0000256" key="2">
    <source>
        <dbReference type="SAM" id="Phobius"/>
    </source>
</evidence>
<feature type="transmembrane region" description="Helical" evidence="2">
    <location>
        <begin position="31"/>
        <end position="48"/>
    </location>
</feature>
<evidence type="ECO:0000313" key="4">
    <source>
        <dbReference type="Proteomes" id="UP000188604"/>
    </source>
</evidence>
<feature type="region of interest" description="Disordered" evidence="1">
    <location>
        <begin position="736"/>
        <end position="865"/>
    </location>
</feature>
<dbReference type="Pfam" id="PF13779">
    <property type="entry name" value="DUF4175"/>
    <property type="match status" value="1"/>
</dbReference>
<keyword evidence="2" id="KW-0812">Transmembrane</keyword>
<feature type="compositionally biased region" description="Polar residues" evidence="1">
    <location>
        <begin position="641"/>
        <end position="652"/>
    </location>
</feature>
<keyword evidence="4" id="KW-1185">Reference proteome</keyword>
<evidence type="ECO:0008006" key="5">
    <source>
        <dbReference type="Google" id="ProtNLM"/>
    </source>
</evidence>
<feature type="compositionally biased region" description="Gly residues" evidence="1">
    <location>
        <begin position="811"/>
        <end position="820"/>
    </location>
</feature>
<dbReference type="OrthoDB" id="8477685at2"/>